<keyword evidence="3" id="KW-1185">Reference proteome</keyword>
<accession>A0A3D9BPS7</accession>
<dbReference type="RefSeq" id="WP_115980942.1">
    <property type="nucleotide sequence ID" value="NZ_QOHR01000018.1"/>
</dbReference>
<dbReference type="AlphaFoldDB" id="A0A3D9BPS7"/>
<feature type="region of interest" description="Disordered" evidence="1">
    <location>
        <begin position="172"/>
        <end position="209"/>
    </location>
</feature>
<organism evidence="2 3">
    <name type="scientific">Rhodosalinus sediminis</name>
    <dbReference type="NCBI Taxonomy" id="1940533"/>
    <lineage>
        <taxon>Bacteria</taxon>
        <taxon>Pseudomonadati</taxon>
        <taxon>Pseudomonadota</taxon>
        <taxon>Alphaproteobacteria</taxon>
        <taxon>Rhodobacterales</taxon>
        <taxon>Paracoccaceae</taxon>
        <taxon>Rhodosalinus</taxon>
    </lineage>
</organism>
<evidence type="ECO:0000256" key="1">
    <source>
        <dbReference type="SAM" id="MobiDB-lite"/>
    </source>
</evidence>
<evidence type="ECO:0000313" key="2">
    <source>
        <dbReference type="EMBL" id="REC55513.1"/>
    </source>
</evidence>
<protein>
    <submittedName>
        <fullName evidence="2">PAS domain-containing protein</fullName>
    </submittedName>
</protein>
<proteinExistence type="predicted"/>
<dbReference type="Pfam" id="PF07310">
    <property type="entry name" value="PAS_5"/>
    <property type="match status" value="1"/>
</dbReference>
<gene>
    <name evidence="2" type="ORF">DRV84_11830</name>
</gene>
<dbReference type="EMBL" id="QOHR01000018">
    <property type="protein sequence ID" value="REC55513.1"/>
    <property type="molecule type" value="Genomic_DNA"/>
</dbReference>
<dbReference type="Proteomes" id="UP000257131">
    <property type="component" value="Unassembled WGS sequence"/>
</dbReference>
<comment type="caution">
    <text evidence="2">The sequence shown here is derived from an EMBL/GenBank/DDBJ whole genome shotgun (WGS) entry which is preliminary data.</text>
</comment>
<dbReference type="OrthoDB" id="8478628at2"/>
<dbReference type="InterPro" id="IPR009922">
    <property type="entry name" value="DUF1457"/>
</dbReference>
<evidence type="ECO:0000313" key="3">
    <source>
        <dbReference type="Proteomes" id="UP000257131"/>
    </source>
</evidence>
<reference evidence="2 3" key="1">
    <citation type="journal article" date="2017" name="Int. J. Syst. Evol. Microbiol.">
        <title>Rhodosalinus sediminis gen. nov., sp. nov., isolated from marine saltern.</title>
        <authorList>
            <person name="Guo L.Y."/>
            <person name="Ling S.K."/>
            <person name="Li C.M."/>
            <person name="Chen G.J."/>
            <person name="Du Z.J."/>
        </authorList>
    </citation>
    <scope>NUCLEOTIDE SEQUENCE [LARGE SCALE GENOMIC DNA]</scope>
    <source>
        <strain evidence="2 3">WDN1C137</strain>
    </source>
</reference>
<sequence length="209" mass="21897">MADFTAARRFRAGGLVESYWEALRAGRPAPARAELDPRGMEEALEYAFLLERDAPRTSRLRIAGRHLCDLAGDEMRGAPLSLLFRLESRAALGAALAGTCDGPAVATATLAAAASFERPALEGRLLLLPLADAAGCLTRVLGCLETIGPLGRAPRQLSIAEVRTRPIRTSAGAAQAVPAPGFAEPGQPFAGPGPGRRPHLRLVKSGDDG</sequence>
<name>A0A3D9BPS7_9RHOB</name>